<dbReference type="InterPro" id="IPR013783">
    <property type="entry name" value="Ig-like_fold"/>
</dbReference>
<dbReference type="Proteomes" id="UP000827986">
    <property type="component" value="Unassembled WGS sequence"/>
</dbReference>
<dbReference type="GO" id="GO:0006955">
    <property type="term" value="P:immune response"/>
    <property type="evidence" value="ECO:0007669"/>
    <property type="project" value="TreeGrafter"/>
</dbReference>
<keyword evidence="2" id="KW-1003">Cell membrane</keyword>
<feature type="transmembrane region" description="Helical" evidence="11">
    <location>
        <begin position="459"/>
        <end position="482"/>
    </location>
</feature>
<evidence type="ECO:0000256" key="9">
    <source>
        <dbReference type="ARBA" id="ARBA00023180"/>
    </source>
</evidence>
<keyword evidence="3 11" id="KW-0812">Transmembrane</keyword>
<keyword evidence="8" id="KW-0675">Receptor</keyword>
<keyword evidence="10" id="KW-0393">Immunoglobulin domain</keyword>
<evidence type="ECO:0000313" key="15">
    <source>
        <dbReference type="Proteomes" id="UP000827986"/>
    </source>
</evidence>
<dbReference type="GO" id="GO:0031295">
    <property type="term" value="P:T cell costimulation"/>
    <property type="evidence" value="ECO:0007669"/>
    <property type="project" value="TreeGrafter"/>
</dbReference>
<dbReference type="InterPro" id="IPR051713">
    <property type="entry name" value="T-cell_Activation_Regulation"/>
</dbReference>
<evidence type="ECO:0000256" key="3">
    <source>
        <dbReference type="ARBA" id="ARBA00022692"/>
    </source>
</evidence>
<feature type="chain" id="PRO_5038624484" description="Ig-like domain-containing protein" evidence="12">
    <location>
        <begin position="18"/>
        <end position="630"/>
    </location>
</feature>
<evidence type="ECO:0000256" key="4">
    <source>
        <dbReference type="ARBA" id="ARBA00022729"/>
    </source>
</evidence>
<feature type="domain" description="Ig-like" evidence="13">
    <location>
        <begin position="9"/>
        <end position="123"/>
    </location>
</feature>
<dbReference type="InterPro" id="IPR013106">
    <property type="entry name" value="Ig_V-set"/>
</dbReference>
<comment type="caution">
    <text evidence="14">The sequence shown here is derived from an EMBL/GenBank/DDBJ whole genome shotgun (WGS) entry which is preliminary data.</text>
</comment>
<dbReference type="PROSITE" id="PS50835">
    <property type="entry name" value="IG_LIKE"/>
    <property type="match status" value="3"/>
</dbReference>
<dbReference type="Pfam" id="PF07686">
    <property type="entry name" value="V-set"/>
    <property type="match status" value="2"/>
</dbReference>
<keyword evidence="5 11" id="KW-1133">Transmembrane helix</keyword>
<reference evidence="14" key="1">
    <citation type="submission" date="2021-09" db="EMBL/GenBank/DDBJ databases">
        <title>The genome of Mauremys mutica provides insights into the evolution of semi-aquatic lifestyle.</title>
        <authorList>
            <person name="Gong S."/>
            <person name="Gao Y."/>
        </authorList>
    </citation>
    <scope>NUCLEOTIDE SEQUENCE</scope>
    <source>
        <strain evidence="14">MM-2020</strain>
        <tissue evidence="14">Muscle</tissue>
    </source>
</reference>
<evidence type="ECO:0000256" key="6">
    <source>
        <dbReference type="ARBA" id="ARBA00023136"/>
    </source>
</evidence>
<keyword evidence="9" id="KW-0325">Glycoprotein</keyword>
<gene>
    <name evidence="14" type="ORF">KIL84_007077</name>
</gene>
<feature type="domain" description="Ig-like" evidence="13">
    <location>
        <begin position="313"/>
        <end position="417"/>
    </location>
</feature>
<evidence type="ECO:0000256" key="10">
    <source>
        <dbReference type="ARBA" id="ARBA00023319"/>
    </source>
</evidence>
<evidence type="ECO:0000256" key="11">
    <source>
        <dbReference type="SAM" id="Phobius"/>
    </source>
</evidence>
<keyword evidence="7" id="KW-1015">Disulfide bond</keyword>
<dbReference type="Pfam" id="PF22705">
    <property type="entry name" value="C2-set_3"/>
    <property type="match status" value="1"/>
</dbReference>
<keyword evidence="15" id="KW-1185">Reference proteome</keyword>
<evidence type="ECO:0000259" key="13">
    <source>
        <dbReference type="PROSITE" id="PS50835"/>
    </source>
</evidence>
<dbReference type="SUPFAM" id="SSF48726">
    <property type="entry name" value="Immunoglobulin"/>
    <property type="match status" value="3"/>
</dbReference>
<dbReference type="GO" id="GO:0042130">
    <property type="term" value="P:negative regulation of T cell proliferation"/>
    <property type="evidence" value="ECO:0007669"/>
    <property type="project" value="TreeGrafter"/>
</dbReference>
<name>A0A9D3WWQ5_9SAUR</name>
<evidence type="ECO:0000256" key="8">
    <source>
        <dbReference type="ARBA" id="ARBA00023170"/>
    </source>
</evidence>
<dbReference type="CDD" id="cd00099">
    <property type="entry name" value="IgV"/>
    <property type="match status" value="1"/>
</dbReference>
<dbReference type="InterPro" id="IPR036179">
    <property type="entry name" value="Ig-like_dom_sf"/>
</dbReference>
<dbReference type="SMART" id="SM00409">
    <property type="entry name" value="IG"/>
    <property type="match status" value="2"/>
</dbReference>
<dbReference type="GO" id="GO:0009897">
    <property type="term" value="C:external side of plasma membrane"/>
    <property type="evidence" value="ECO:0007669"/>
    <property type="project" value="TreeGrafter"/>
</dbReference>
<dbReference type="InterPro" id="IPR007110">
    <property type="entry name" value="Ig-like_dom"/>
</dbReference>
<keyword evidence="4 12" id="KW-0732">Signal</keyword>
<dbReference type="GO" id="GO:0071222">
    <property type="term" value="P:cellular response to lipopolysaccharide"/>
    <property type="evidence" value="ECO:0007669"/>
    <property type="project" value="TreeGrafter"/>
</dbReference>
<evidence type="ECO:0000256" key="12">
    <source>
        <dbReference type="SAM" id="SignalP"/>
    </source>
</evidence>
<dbReference type="InterPro" id="IPR053896">
    <property type="entry name" value="BTN3A2-like_Ig-C"/>
</dbReference>
<evidence type="ECO:0000256" key="2">
    <source>
        <dbReference type="ARBA" id="ARBA00022475"/>
    </source>
</evidence>
<feature type="signal peptide" evidence="12">
    <location>
        <begin position="1"/>
        <end position="17"/>
    </location>
</feature>
<accession>A0A9D3WWQ5</accession>
<evidence type="ECO:0000313" key="14">
    <source>
        <dbReference type="EMBL" id="KAH1171459.1"/>
    </source>
</evidence>
<keyword evidence="6 11" id="KW-0472">Membrane</keyword>
<evidence type="ECO:0000256" key="5">
    <source>
        <dbReference type="ARBA" id="ARBA00022989"/>
    </source>
</evidence>
<feature type="domain" description="Ig-like" evidence="13">
    <location>
        <begin position="130"/>
        <end position="214"/>
    </location>
</feature>
<dbReference type="GO" id="GO:0042102">
    <property type="term" value="P:positive regulation of T cell proliferation"/>
    <property type="evidence" value="ECO:0007669"/>
    <property type="project" value="TreeGrafter"/>
</dbReference>
<organism evidence="14 15">
    <name type="scientific">Mauremys mutica</name>
    <name type="common">yellowpond turtle</name>
    <dbReference type="NCBI Taxonomy" id="74926"/>
    <lineage>
        <taxon>Eukaryota</taxon>
        <taxon>Metazoa</taxon>
        <taxon>Chordata</taxon>
        <taxon>Craniata</taxon>
        <taxon>Vertebrata</taxon>
        <taxon>Euteleostomi</taxon>
        <taxon>Archelosauria</taxon>
        <taxon>Testudinata</taxon>
        <taxon>Testudines</taxon>
        <taxon>Cryptodira</taxon>
        <taxon>Durocryptodira</taxon>
        <taxon>Testudinoidea</taxon>
        <taxon>Geoemydidae</taxon>
        <taxon>Geoemydinae</taxon>
        <taxon>Mauremys</taxon>
    </lineage>
</organism>
<proteinExistence type="predicted"/>
<sequence>MGLGGLLLPLLVLGVAGSRLQLVTDPSSRALLGSGALLKCRFDVGGPVDLSALRVRWYLFEERIAQYDQGRAESQVRASVSEQELKTGDASLLLSNVTVSDEGPYKCVVGYGTEQLQGETTLRVLAPYEPPQLTVLSRAGGRLALQCRSAGGYPKPEITWHDGNGTQLSQAEPVELQRSSLGAFEVRSSLLLTPRPGGSVCCTLIHRPLQQNMSICETLPAPEAQRQAPEQQLPGWVMAVVTLALVTLMCVVLIHWGLPLIPAEANAPDRDPPVCKQSVADSLRGGAGVFKSWALGAAMRSRERVTALTRLLPRLDGCLKRMGEFSVLQQPPRAVKEAGDSVEMNCTLALPPGHPRPSSVLVTWHRGHRGDGLTGTGKLSEVAELRGRVETAWLENVSASTLHIHTLQHNDSALYLCLFVVFPSAQPCLLEGNGTRLTVTGFSTPGNTTRPGPHHGALASWQVLSLGLGALGIVAGAFLLWLHRKRTGLASRELQASPLAGAGHSAAHSLRLMKCCSAQHMGIAVAGYKPVLPTWLHNRIPRWRSFGLSKPNFLALQESPSEGEEITYAELSIQPRTPRRATRKQKQCDMAGEWQEVAGPDVNANVAEGTEEINDVSAALTVGRGARTKR</sequence>
<dbReference type="GO" id="GO:0007166">
    <property type="term" value="P:cell surface receptor signaling pathway"/>
    <property type="evidence" value="ECO:0007669"/>
    <property type="project" value="TreeGrafter"/>
</dbReference>
<evidence type="ECO:0000256" key="7">
    <source>
        <dbReference type="ARBA" id="ARBA00023157"/>
    </source>
</evidence>
<comment type="subcellular location">
    <subcellularLocation>
        <location evidence="1">Cell membrane</location>
        <topology evidence="1">Single-pass type I membrane protein</topology>
    </subcellularLocation>
</comment>
<dbReference type="PANTHER" id="PTHR25466:SF3">
    <property type="entry name" value="PROGRAMMED CELL DEATH 1 LIGAND 1"/>
    <property type="match status" value="1"/>
</dbReference>
<evidence type="ECO:0000256" key="1">
    <source>
        <dbReference type="ARBA" id="ARBA00004251"/>
    </source>
</evidence>
<dbReference type="EMBL" id="JAHDVG010000483">
    <property type="protein sequence ID" value="KAH1171459.1"/>
    <property type="molecule type" value="Genomic_DNA"/>
</dbReference>
<dbReference type="PANTHER" id="PTHR25466">
    <property type="entry name" value="T-LYMPHOCYTE ACTIVATION ANTIGEN"/>
    <property type="match status" value="1"/>
</dbReference>
<dbReference type="InterPro" id="IPR003599">
    <property type="entry name" value="Ig_sub"/>
</dbReference>
<protein>
    <recommendedName>
        <fullName evidence="13">Ig-like domain-containing protein</fullName>
    </recommendedName>
</protein>
<dbReference type="AlphaFoldDB" id="A0A9D3WWQ5"/>
<dbReference type="Gene3D" id="2.60.40.10">
    <property type="entry name" value="Immunoglobulins"/>
    <property type="match status" value="3"/>
</dbReference>